<accession>A0A346FCL8</accession>
<dbReference type="GO" id="GO:0003677">
    <property type="term" value="F:DNA binding"/>
    <property type="evidence" value="ECO:0007669"/>
    <property type="project" value="UniProtKB-KW"/>
</dbReference>
<dbReference type="Proteomes" id="UP000259952">
    <property type="component" value="Segment"/>
</dbReference>
<name>A0A346FCL8_9CAUD</name>
<gene>
    <name evidence="3" type="primary">64</name>
    <name evidence="3" type="ORF">SEA_FRYBERGER_64</name>
</gene>
<reference evidence="3 4" key="1">
    <citation type="submission" date="2018-06" db="EMBL/GenBank/DDBJ databases">
        <authorList>
            <person name="Searcy Z.E."/>
            <person name="Delesalle V.A."/>
            <person name="Garlena R.A."/>
            <person name="Russell D.A."/>
            <person name="Pope W.H."/>
            <person name="Jacobs-Sera D."/>
            <person name="Hatfull G.F."/>
        </authorList>
    </citation>
    <scope>NUCLEOTIDE SEQUENCE [LARGE SCALE GENOMIC DNA]</scope>
</reference>
<sequence length="118" mass="12930">MTARFVKQFVDNVTGDILNEDEAQTISIRVDNETYVLHTSAENVAKFKKTNKNWIDKADKRTETGGTAFYGGATSADVRAWAAENGYEVRATGRIPSSLAEAYAEAMNSSETEEVSAQ</sequence>
<dbReference type="Pfam" id="PF23359">
    <property type="entry name" value="Lsr2_DNA-bd"/>
    <property type="match status" value="1"/>
</dbReference>
<keyword evidence="4" id="KW-1185">Reference proteome</keyword>
<evidence type="ECO:0000313" key="3">
    <source>
        <dbReference type="EMBL" id="AXN53482.1"/>
    </source>
</evidence>
<dbReference type="InterPro" id="IPR042261">
    <property type="entry name" value="Lsr2-like_dimerization"/>
</dbReference>
<protein>
    <submittedName>
        <fullName evidence="3">Lsr2-like DNA bridging protein</fullName>
    </submittedName>
</protein>
<evidence type="ECO:0000259" key="2">
    <source>
        <dbReference type="Pfam" id="PF23359"/>
    </source>
</evidence>
<dbReference type="Gene3D" id="3.30.60.230">
    <property type="entry name" value="Lsr2, dimerization domain"/>
    <property type="match status" value="1"/>
</dbReference>
<feature type="domain" description="Lsr2 DNA-binding" evidence="2">
    <location>
        <begin position="73"/>
        <end position="106"/>
    </location>
</feature>
<dbReference type="EMBL" id="MH479913">
    <property type="protein sequence ID" value="AXN53482.1"/>
    <property type="molecule type" value="Genomic_DNA"/>
</dbReference>
<dbReference type="GeneID" id="54998497"/>
<evidence type="ECO:0000256" key="1">
    <source>
        <dbReference type="ARBA" id="ARBA00023125"/>
    </source>
</evidence>
<dbReference type="KEGG" id="vg:54998497"/>
<proteinExistence type="predicted"/>
<keyword evidence="1" id="KW-0238">DNA-binding</keyword>
<dbReference type="GO" id="GO:0016746">
    <property type="term" value="F:acyltransferase activity"/>
    <property type="evidence" value="ECO:0007669"/>
    <property type="project" value="InterPro"/>
</dbReference>
<dbReference type="RefSeq" id="YP_009807616.1">
    <property type="nucleotide sequence ID" value="NC_048027.1"/>
</dbReference>
<evidence type="ECO:0000313" key="4">
    <source>
        <dbReference type="Proteomes" id="UP000259952"/>
    </source>
</evidence>
<organism evidence="3 4">
    <name type="scientific">Gordonia phage Fryberger</name>
    <dbReference type="NCBI Taxonomy" id="2250392"/>
    <lineage>
        <taxon>Viruses</taxon>
        <taxon>Duplodnaviria</taxon>
        <taxon>Heunggongvirae</taxon>
        <taxon>Uroviricota</taxon>
        <taxon>Caudoviricetes</taxon>
        <taxon>Ronaldovirus</taxon>
        <taxon>Ronaldovirus fryberger</taxon>
    </lineage>
</organism>
<dbReference type="Gene3D" id="4.10.320.10">
    <property type="entry name" value="E3-binding domain"/>
    <property type="match status" value="1"/>
</dbReference>
<dbReference type="InterPro" id="IPR036625">
    <property type="entry name" value="E3-bd_dom_sf"/>
</dbReference>
<dbReference type="InterPro" id="IPR055370">
    <property type="entry name" value="Lsr2_DNA-bd"/>
</dbReference>